<dbReference type="PANTHER" id="PTHR31760">
    <property type="entry name" value="S-ADENOSYL-L-METHIONINE-DEPENDENT METHYLTRANSFERASES SUPERFAMILY PROTEIN"/>
    <property type="match status" value="1"/>
</dbReference>
<keyword evidence="3 6" id="KW-0489">Methyltransferase</keyword>
<keyword evidence="5 6" id="KW-0949">S-adenosyl-L-methionine</keyword>
<evidence type="ECO:0000313" key="7">
    <source>
        <dbReference type="EMBL" id="CAB1277638.1"/>
    </source>
</evidence>
<comment type="catalytic activity">
    <reaction evidence="6">
        <text>guanosine(527) in 16S rRNA + S-adenosyl-L-methionine = N(7)-methylguanosine(527) in 16S rRNA + S-adenosyl-L-homocysteine</text>
        <dbReference type="Rhea" id="RHEA:42732"/>
        <dbReference type="Rhea" id="RHEA-COMP:10209"/>
        <dbReference type="Rhea" id="RHEA-COMP:10210"/>
        <dbReference type="ChEBI" id="CHEBI:57856"/>
        <dbReference type="ChEBI" id="CHEBI:59789"/>
        <dbReference type="ChEBI" id="CHEBI:74269"/>
        <dbReference type="ChEBI" id="CHEBI:74480"/>
        <dbReference type="EC" id="2.1.1.170"/>
    </reaction>
</comment>
<dbReference type="Gene3D" id="3.40.50.150">
    <property type="entry name" value="Vaccinia Virus protein VP39"/>
    <property type="match status" value="1"/>
</dbReference>
<accession>A0A7G1QC50</accession>
<keyword evidence="1 6" id="KW-0963">Cytoplasm</keyword>
<dbReference type="AlphaFoldDB" id="A0A7G1QC50"/>
<dbReference type="RefSeq" id="WP_197744410.1">
    <property type="nucleotide sequence ID" value="NZ_LR778175.1"/>
</dbReference>
<dbReference type="PIRSF" id="PIRSF003078">
    <property type="entry name" value="GidB"/>
    <property type="match status" value="1"/>
</dbReference>
<dbReference type="EMBL" id="LR778175">
    <property type="protein sequence ID" value="CAB1277638.1"/>
    <property type="molecule type" value="Genomic_DNA"/>
</dbReference>
<dbReference type="EC" id="2.1.1.170" evidence="6"/>
<evidence type="ECO:0000313" key="8">
    <source>
        <dbReference type="Proteomes" id="UP000516072"/>
    </source>
</evidence>
<reference evidence="7 8" key="1">
    <citation type="submission" date="2020-03" db="EMBL/GenBank/DDBJ databases">
        <authorList>
            <person name="Picone N."/>
        </authorList>
    </citation>
    <scope>NUCLEOTIDE SEQUENCE [LARGE SCALE GENOMIC DNA]</scope>
    <source>
        <strain evidence="7">NSCAC1</strain>
    </source>
</reference>
<evidence type="ECO:0000256" key="6">
    <source>
        <dbReference type="HAMAP-Rule" id="MF_00074"/>
    </source>
</evidence>
<evidence type="ECO:0000256" key="1">
    <source>
        <dbReference type="ARBA" id="ARBA00022490"/>
    </source>
</evidence>
<evidence type="ECO:0000256" key="4">
    <source>
        <dbReference type="ARBA" id="ARBA00022679"/>
    </source>
</evidence>
<organism evidence="7 8">
    <name type="scientific">Candidatus Nitrosacidococcus tergens</name>
    <dbReference type="NCBI Taxonomy" id="553981"/>
    <lineage>
        <taxon>Bacteria</taxon>
        <taxon>Pseudomonadati</taxon>
        <taxon>Pseudomonadota</taxon>
        <taxon>Gammaproteobacteria</taxon>
        <taxon>Chromatiales</taxon>
        <taxon>Chromatiaceae</taxon>
        <taxon>Candidatus Nitrosacidococcus</taxon>
    </lineage>
</organism>
<feature type="binding site" evidence="6">
    <location>
        <position position="82"/>
    </location>
    <ligand>
        <name>S-adenosyl-L-methionine</name>
        <dbReference type="ChEBI" id="CHEBI:59789"/>
    </ligand>
</feature>
<dbReference type="InterPro" id="IPR003682">
    <property type="entry name" value="rRNA_ssu_MeTfrase_G"/>
</dbReference>
<name>A0A7G1QC50_9GAMM</name>
<sequence>MAKDSNFTNKRLLIELGIYSLGLKLREKQIDQLLTYLELLNKWNQRYNLTAIKEPKKVILKHLLDSLSVVTYLKSHRILDVGSGAGLPGVPLAIACSNDEITLLDSCTKKTRFLMQVVIELELINVSIVNKRIEHYQPNYLFDTIISWAFSNLIDFTQLASRLRDPSGKLLAMKGIYPKEEIESLPVTYKVRNIYPLSIPGLEAQRHLIELQ</sequence>
<dbReference type="NCBIfam" id="TIGR00138">
    <property type="entry name" value="rsmG_gidB"/>
    <property type="match status" value="1"/>
</dbReference>
<keyword evidence="4 6" id="KW-0808">Transferase</keyword>
<gene>
    <name evidence="6 7" type="primary">rsmG</name>
    <name evidence="7" type="ORF">NSCAC_1778</name>
</gene>
<protein>
    <recommendedName>
        <fullName evidence="6">Ribosomal RNA small subunit methyltransferase G</fullName>
        <ecNumber evidence="6">2.1.1.170</ecNumber>
    </recommendedName>
    <alternativeName>
        <fullName evidence="6">16S rRNA 7-methylguanosine methyltransferase</fullName>
        <shortName evidence="6">16S rRNA m7G methyltransferase</shortName>
    </alternativeName>
</protein>
<dbReference type="KEGG" id="ntg:NSCAC_1778"/>
<dbReference type="GO" id="GO:0005829">
    <property type="term" value="C:cytosol"/>
    <property type="evidence" value="ECO:0007669"/>
    <property type="project" value="TreeGrafter"/>
</dbReference>
<feature type="binding site" evidence="6">
    <location>
        <position position="87"/>
    </location>
    <ligand>
        <name>S-adenosyl-L-methionine</name>
        <dbReference type="ChEBI" id="CHEBI:59789"/>
    </ligand>
</feature>
<dbReference type="InterPro" id="IPR029063">
    <property type="entry name" value="SAM-dependent_MTases_sf"/>
</dbReference>
<comment type="function">
    <text evidence="6">Specifically methylates the N7 position of guanine in position 527 of 16S rRNA.</text>
</comment>
<keyword evidence="8" id="KW-1185">Reference proteome</keyword>
<comment type="similarity">
    <text evidence="6">Belongs to the methyltransferase superfamily. RNA methyltransferase RsmG family.</text>
</comment>
<comment type="caution">
    <text evidence="6">Lacks conserved residue(s) required for the propagation of feature annotation.</text>
</comment>
<dbReference type="Proteomes" id="UP000516072">
    <property type="component" value="Chromosome"/>
</dbReference>
<dbReference type="CDD" id="cd02440">
    <property type="entry name" value="AdoMet_MTases"/>
    <property type="match status" value="1"/>
</dbReference>
<evidence type="ECO:0000256" key="5">
    <source>
        <dbReference type="ARBA" id="ARBA00022691"/>
    </source>
</evidence>
<feature type="binding site" evidence="6">
    <location>
        <begin position="133"/>
        <end position="134"/>
    </location>
    <ligand>
        <name>S-adenosyl-L-methionine</name>
        <dbReference type="ChEBI" id="CHEBI:59789"/>
    </ligand>
</feature>
<dbReference type="Pfam" id="PF02527">
    <property type="entry name" value="GidB"/>
    <property type="match status" value="1"/>
</dbReference>
<evidence type="ECO:0000256" key="2">
    <source>
        <dbReference type="ARBA" id="ARBA00022552"/>
    </source>
</evidence>
<dbReference type="HAMAP" id="MF_00074">
    <property type="entry name" value="16SrRNA_methyltr_G"/>
    <property type="match status" value="1"/>
</dbReference>
<proteinExistence type="inferred from homology"/>
<keyword evidence="2 6" id="KW-0698">rRNA processing</keyword>
<comment type="subcellular location">
    <subcellularLocation>
        <location evidence="6">Cytoplasm</location>
    </subcellularLocation>
</comment>
<dbReference type="SUPFAM" id="SSF53335">
    <property type="entry name" value="S-adenosyl-L-methionine-dependent methyltransferases"/>
    <property type="match status" value="1"/>
</dbReference>
<evidence type="ECO:0000256" key="3">
    <source>
        <dbReference type="ARBA" id="ARBA00022603"/>
    </source>
</evidence>
<dbReference type="GO" id="GO:0070043">
    <property type="term" value="F:rRNA (guanine-N7-)-methyltransferase activity"/>
    <property type="evidence" value="ECO:0007669"/>
    <property type="project" value="UniProtKB-UniRule"/>
</dbReference>
<dbReference type="PANTHER" id="PTHR31760:SF0">
    <property type="entry name" value="S-ADENOSYL-L-METHIONINE-DEPENDENT METHYLTRANSFERASES SUPERFAMILY PROTEIN"/>
    <property type="match status" value="1"/>
</dbReference>